<evidence type="ECO:0000313" key="3">
    <source>
        <dbReference type="Proteomes" id="UP000596661"/>
    </source>
</evidence>
<sequence>MFDRIKDPTKPGQKISPNPISNPNKQDANSKLDIASPIAQREPQTPAKKMEVADQRSLGYHCYQYGSSKDVERWQRSPPLDYLGMSSDEVL</sequence>
<dbReference type="EnsemblPlants" id="evm.model.01.2165">
    <property type="protein sequence ID" value="cds.evm.model.01.2165"/>
    <property type="gene ID" value="evm.TU.01.2165"/>
</dbReference>
<feature type="region of interest" description="Disordered" evidence="1">
    <location>
        <begin position="70"/>
        <end position="91"/>
    </location>
</feature>
<name>A0A803NK06_CANSA</name>
<organism evidence="2 3">
    <name type="scientific">Cannabis sativa</name>
    <name type="common">Hemp</name>
    <name type="synonym">Marijuana</name>
    <dbReference type="NCBI Taxonomy" id="3483"/>
    <lineage>
        <taxon>Eukaryota</taxon>
        <taxon>Viridiplantae</taxon>
        <taxon>Streptophyta</taxon>
        <taxon>Embryophyta</taxon>
        <taxon>Tracheophyta</taxon>
        <taxon>Spermatophyta</taxon>
        <taxon>Magnoliopsida</taxon>
        <taxon>eudicotyledons</taxon>
        <taxon>Gunneridae</taxon>
        <taxon>Pentapetalae</taxon>
        <taxon>rosids</taxon>
        <taxon>fabids</taxon>
        <taxon>Rosales</taxon>
        <taxon>Cannabaceae</taxon>
        <taxon>Cannabis</taxon>
    </lineage>
</organism>
<evidence type="ECO:0000256" key="1">
    <source>
        <dbReference type="SAM" id="MobiDB-lite"/>
    </source>
</evidence>
<reference evidence="2" key="1">
    <citation type="submission" date="2018-11" db="EMBL/GenBank/DDBJ databases">
        <authorList>
            <person name="Grassa J C."/>
        </authorList>
    </citation>
    <scope>NUCLEOTIDE SEQUENCE [LARGE SCALE GENOMIC DNA]</scope>
</reference>
<protein>
    <submittedName>
        <fullName evidence="2">Uncharacterized protein</fullName>
    </submittedName>
</protein>
<proteinExistence type="predicted"/>
<evidence type="ECO:0000313" key="2">
    <source>
        <dbReference type="EnsemblPlants" id="cds.evm.model.01.2165"/>
    </source>
</evidence>
<dbReference type="AlphaFoldDB" id="A0A803NK06"/>
<keyword evidence="3" id="KW-1185">Reference proteome</keyword>
<feature type="region of interest" description="Disordered" evidence="1">
    <location>
        <begin position="1"/>
        <end position="53"/>
    </location>
</feature>
<reference evidence="2" key="2">
    <citation type="submission" date="2021-03" db="UniProtKB">
        <authorList>
            <consortium name="EnsemblPlants"/>
        </authorList>
    </citation>
    <scope>IDENTIFICATION</scope>
</reference>
<accession>A0A803NK06</accession>
<dbReference type="Gramene" id="evm.model.01.2165">
    <property type="protein sequence ID" value="cds.evm.model.01.2165"/>
    <property type="gene ID" value="evm.TU.01.2165"/>
</dbReference>
<dbReference type="EMBL" id="UZAU01000059">
    <property type="status" value="NOT_ANNOTATED_CDS"/>
    <property type="molecule type" value="Genomic_DNA"/>
</dbReference>
<feature type="compositionally biased region" description="Polar residues" evidence="1">
    <location>
        <begin position="15"/>
        <end position="29"/>
    </location>
</feature>
<dbReference type="Proteomes" id="UP000596661">
    <property type="component" value="Chromosome 1"/>
</dbReference>